<sequence length="244" mass="26786">MVWSPRQLAELADTSRRTVRHYHELGLLPEPRRQSNGYRLYGVAHLIRLLRIRRLTQLGLTLPQIAVIGDADEHPATALRALDAELAVTIDQLQQTRLELADMLHRAAPTDLPAAAAAQVRGLPEVERALVVVLSRLLSDDALEAYLDLLAPYRDHTAVAAFDSLAVDADLQQQHELAARLAGHLRALSTDRSDLVRAVEVGLPTISPAKRTVQRAIGDLYHPAQLSVLTLTLEINGASPPSFE</sequence>
<dbReference type="Pfam" id="PF13411">
    <property type="entry name" value="MerR_1"/>
    <property type="match status" value="1"/>
</dbReference>
<feature type="domain" description="HTH merR-type" evidence="2">
    <location>
        <begin position="2"/>
        <end position="71"/>
    </location>
</feature>
<protein>
    <submittedName>
        <fullName evidence="3">DNA-binding transcriptional MerR regulator</fullName>
    </submittedName>
</protein>
<dbReference type="Gene3D" id="1.10.1660.10">
    <property type="match status" value="1"/>
</dbReference>
<evidence type="ECO:0000313" key="3">
    <source>
        <dbReference type="EMBL" id="MBB5835744.1"/>
    </source>
</evidence>
<evidence type="ECO:0000313" key="4">
    <source>
        <dbReference type="Proteomes" id="UP000549971"/>
    </source>
</evidence>
<accession>A0A7W9J525</accession>
<organism evidence="3 4">
    <name type="scientific">Kribbella italica</name>
    <dbReference type="NCBI Taxonomy" id="1540520"/>
    <lineage>
        <taxon>Bacteria</taxon>
        <taxon>Bacillati</taxon>
        <taxon>Actinomycetota</taxon>
        <taxon>Actinomycetes</taxon>
        <taxon>Propionibacteriales</taxon>
        <taxon>Kribbellaceae</taxon>
        <taxon>Kribbella</taxon>
    </lineage>
</organism>
<comment type="caution">
    <text evidence="3">The sequence shown here is derived from an EMBL/GenBank/DDBJ whole genome shotgun (WGS) entry which is preliminary data.</text>
</comment>
<dbReference type="InterPro" id="IPR009061">
    <property type="entry name" value="DNA-bd_dom_put_sf"/>
</dbReference>
<dbReference type="RefSeq" id="WP_184795354.1">
    <property type="nucleotide sequence ID" value="NZ_JACHMY010000001.1"/>
</dbReference>
<dbReference type="PANTHER" id="PTHR30204:SF93">
    <property type="entry name" value="HTH MERR-TYPE DOMAIN-CONTAINING PROTEIN"/>
    <property type="match status" value="1"/>
</dbReference>
<gene>
    <name evidence="3" type="ORF">HDA39_002478</name>
</gene>
<keyword evidence="1 3" id="KW-0238">DNA-binding</keyword>
<dbReference type="AlphaFoldDB" id="A0A7W9J525"/>
<keyword evidence="4" id="KW-1185">Reference proteome</keyword>
<dbReference type="EMBL" id="JACHMY010000001">
    <property type="protein sequence ID" value="MBB5835744.1"/>
    <property type="molecule type" value="Genomic_DNA"/>
</dbReference>
<dbReference type="CDD" id="cd00592">
    <property type="entry name" value="HTH_MerR-like"/>
    <property type="match status" value="1"/>
</dbReference>
<dbReference type="GO" id="GO:0003700">
    <property type="term" value="F:DNA-binding transcription factor activity"/>
    <property type="evidence" value="ECO:0007669"/>
    <property type="project" value="InterPro"/>
</dbReference>
<evidence type="ECO:0000256" key="1">
    <source>
        <dbReference type="ARBA" id="ARBA00023125"/>
    </source>
</evidence>
<dbReference type="PANTHER" id="PTHR30204">
    <property type="entry name" value="REDOX-CYCLING DRUG-SENSING TRANSCRIPTIONAL ACTIVATOR SOXR"/>
    <property type="match status" value="1"/>
</dbReference>
<proteinExistence type="predicted"/>
<evidence type="ECO:0000259" key="2">
    <source>
        <dbReference type="PROSITE" id="PS50937"/>
    </source>
</evidence>
<dbReference type="InterPro" id="IPR047057">
    <property type="entry name" value="MerR_fam"/>
</dbReference>
<dbReference type="SMART" id="SM00422">
    <property type="entry name" value="HTH_MERR"/>
    <property type="match status" value="1"/>
</dbReference>
<dbReference type="PROSITE" id="PS50937">
    <property type="entry name" value="HTH_MERR_2"/>
    <property type="match status" value="1"/>
</dbReference>
<reference evidence="3 4" key="1">
    <citation type="submission" date="2020-08" db="EMBL/GenBank/DDBJ databases">
        <title>Sequencing the genomes of 1000 actinobacteria strains.</title>
        <authorList>
            <person name="Klenk H.-P."/>
        </authorList>
    </citation>
    <scope>NUCLEOTIDE SEQUENCE [LARGE SCALE GENOMIC DNA]</scope>
    <source>
        <strain evidence="3 4">DSM 28967</strain>
    </source>
</reference>
<dbReference type="Proteomes" id="UP000549971">
    <property type="component" value="Unassembled WGS sequence"/>
</dbReference>
<dbReference type="GO" id="GO:0003677">
    <property type="term" value="F:DNA binding"/>
    <property type="evidence" value="ECO:0007669"/>
    <property type="project" value="UniProtKB-KW"/>
</dbReference>
<dbReference type="SUPFAM" id="SSF46955">
    <property type="entry name" value="Putative DNA-binding domain"/>
    <property type="match status" value="1"/>
</dbReference>
<name>A0A7W9J525_9ACTN</name>
<dbReference type="InterPro" id="IPR000551">
    <property type="entry name" value="MerR-type_HTH_dom"/>
</dbReference>